<dbReference type="EMBL" id="SJOL01006423">
    <property type="protein sequence ID" value="TGZ67271.1"/>
    <property type="molecule type" value="Genomic_DNA"/>
</dbReference>
<feature type="region of interest" description="Disordered" evidence="1">
    <location>
        <begin position="255"/>
        <end position="275"/>
    </location>
</feature>
<gene>
    <name evidence="2" type="ORF">CRM22_004924</name>
</gene>
<evidence type="ECO:0000256" key="1">
    <source>
        <dbReference type="SAM" id="MobiDB-lite"/>
    </source>
</evidence>
<dbReference type="OrthoDB" id="6261753at2759"/>
<dbReference type="Proteomes" id="UP000308267">
    <property type="component" value="Unassembled WGS sequence"/>
</dbReference>
<comment type="caution">
    <text evidence="2">The sequence shown here is derived from an EMBL/GenBank/DDBJ whole genome shotgun (WGS) entry which is preliminary data.</text>
</comment>
<keyword evidence="3" id="KW-1185">Reference proteome</keyword>
<dbReference type="STRING" id="147828.A0A4S2LTY1"/>
<protein>
    <submittedName>
        <fullName evidence="2">Uncharacterized protein</fullName>
    </submittedName>
</protein>
<reference evidence="2 3" key="1">
    <citation type="journal article" date="2019" name="BMC Genomics">
        <title>New insights from Opisthorchis felineus genome: update on genomics of the epidemiologically important liver flukes.</title>
        <authorList>
            <person name="Ershov N.I."/>
            <person name="Mordvinov V.A."/>
            <person name="Prokhortchouk E.B."/>
            <person name="Pakharukova M.Y."/>
            <person name="Gunbin K.V."/>
            <person name="Ustyantsev K."/>
            <person name="Genaev M.A."/>
            <person name="Blinov A.G."/>
            <person name="Mazur A."/>
            <person name="Boulygina E."/>
            <person name="Tsygankova S."/>
            <person name="Khrameeva E."/>
            <person name="Chekanov N."/>
            <person name="Fan G."/>
            <person name="Xiao A."/>
            <person name="Zhang H."/>
            <person name="Xu X."/>
            <person name="Yang H."/>
            <person name="Solovyev V."/>
            <person name="Lee S.M."/>
            <person name="Liu X."/>
            <person name="Afonnikov D.A."/>
            <person name="Skryabin K.G."/>
        </authorList>
    </citation>
    <scope>NUCLEOTIDE SEQUENCE [LARGE SCALE GENOMIC DNA]</scope>
    <source>
        <strain evidence="2">AK-0245</strain>
        <tissue evidence="2">Whole organism</tissue>
    </source>
</reference>
<dbReference type="AlphaFoldDB" id="A0A4S2LTY1"/>
<organism evidence="2 3">
    <name type="scientific">Opisthorchis felineus</name>
    <dbReference type="NCBI Taxonomy" id="147828"/>
    <lineage>
        <taxon>Eukaryota</taxon>
        <taxon>Metazoa</taxon>
        <taxon>Spiralia</taxon>
        <taxon>Lophotrochozoa</taxon>
        <taxon>Platyhelminthes</taxon>
        <taxon>Trematoda</taxon>
        <taxon>Digenea</taxon>
        <taxon>Opisthorchiida</taxon>
        <taxon>Opisthorchiata</taxon>
        <taxon>Opisthorchiidae</taxon>
        <taxon>Opisthorchis</taxon>
    </lineage>
</organism>
<name>A0A4S2LTY1_OPIFE</name>
<proteinExistence type="predicted"/>
<evidence type="ECO:0000313" key="2">
    <source>
        <dbReference type="EMBL" id="TGZ67271.1"/>
    </source>
</evidence>
<evidence type="ECO:0000313" key="3">
    <source>
        <dbReference type="Proteomes" id="UP000308267"/>
    </source>
</evidence>
<feature type="region of interest" description="Disordered" evidence="1">
    <location>
        <begin position="454"/>
        <end position="477"/>
    </location>
</feature>
<sequence>MPSIHALVLCRNLKLLGFSFEQNNVPFDPETFSAFFRIPRKPQFVSILRFLLLALDEGHFSRELSQHTCPTSETALKCVISKWLRECRPAIKLPASVFSVLGYPGGVTAVEFLSVLSSFVLQSKLSSVPDCLADLVSSIHGLIRSKVRDRAVFCTIDKSLSSHLVKREEQLSVAKTGLSKVVAEVKPLREEGKLNLYRFLRSTDALFSVGCQILDIPSQEPTVDPTTSGTTQDDAIVDWCSRVFKRAAYLCNPADSPSASSTTNKSPHQPPGQSQICAAENGLEELMLLMRSFIVSNQPTESQLTPLTSYRRQSARSVLELQQTATTNYSFPSDRSSTHIDRYVDVISSSPLRSFELSQLSGTPAATARKASTPRHLDVGLSNSVLQSWNQDLGKLDTSEKQALKISDLEVDSVQTQNNTSDEIENTDPFERSVAVGEQITSMSTWISVEPRTTRSQVISTEQRSSTKFSSDLSHPRQTLKTLNQNSLDPATVGANFKKSHIEGDTELANFNLFGDSMDFVDDLVPSSPT</sequence>
<accession>A0A4S2LTY1</accession>